<name>A0A7S4PJ45_GUITH</name>
<feature type="domain" description="EF-hand" evidence="4">
    <location>
        <begin position="52"/>
        <end position="87"/>
    </location>
</feature>
<dbReference type="PROSITE" id="PS00018">
    <property type="entry name" value="EF_HAND_1"/>
    <property type="match status" value="3"/>
</dbReference>
<dbReference type="PANTHER" id="PTHR46311:SF5">
    <property type="entry name" value="EF-HAND DOMAIN-CONTAINING PROTEIN"/>
    <property type="match status" value="1"/>
</dbReference>
<dbReference type="FunFam" id="1.10.238.10:FF:000178">
    <property type="entry name" value="Calmodulin-2 A"/>
    <property type="match status" value="1"/>
</dbReference>
<feature type="compositionally biased region" description="Acidic residues" evidence="3">
    <location>
        <begin position="153"/>
        <end position="168"/>
    </location>
</feature>
<dbReference type="InterPro" id="IPR018247">
    <property type="entry name" value="EF_Hand_1_Ca_BS"/>
</dbReference>
<keyword evidence="1" id="KW-0677">Repeat</keyword>
<evidence type="ECO:0000256" key="2">
    <source>
        <dbReference type="ARBA" id="ARBA00022837"/>
    </source>
</evidence>
<dbReference type="SUPFAM" id="SSF47473">
    <property type="entry name" value="EF-hand"/>
    <property type="match status" value="1"/>
</dbReference>
<dbReference type="AlphaFoldDB" id="A0A7S4PJ45"/>
<dbReference type="Pfam" id="PF13499">
    <property type="entry name" value="EF-hand_7"/>
    <property type="match status" value="1"/>
</dbReference>
<dbReference type="GO" id="GO:0032588">
    <property type="term" value="C:trans-Golgi network membrane"/>
    <property type="evidence" value="ECO:0007669"/>
    <property type="project" value="TreeGrafter"/>
</dbReference>
<evidence type="ECO:0000313" key="5">
    <source>
        <dbReference type="EMBL" id="CAE2336838.1"/>
    </source>
</evidence>
<keyword evidence="2" id="KW-0106">Calcium</keyword>
<dbReference type="PROSITE" id="PS50222">
    <property type="entry name" value="EF_HAND_2"/>
    <property type="match status" value="2"/>
</dbReference>
<dbReference type="EMBL" id="HBKN01047027">
    <property type="protein sequence ID" value="CAE2336838.1"/>
    <property type="molecule type" value="Transcribed_RNA"/>
</dbReference>
<dbReference type="Pfam" id="PF13833">
    <property type="entry name" value="EF-hand_8"/>
    <property type="match status" value="1"/>
</dbReference>
<dbReference type="PANTHER" id="PTHR46311">
    <property type="entry name" value="CALCIUM-BINDING PROTEIN 8-RELATED"/>
    <property type="match status" value="1"/>
</dbReference>
<dbReference type="SMART" id="SM00054">
    <property type="entry name" value="EFh"/>
    <property type="match status" value="3"/>
</dbReference>
<proteinExistence type="predicted"/>
<accession>A0A7S4PJ45</accession>
<evidence type="ECO:0000256" key="3">
    <source>
        <dbReference type="SAM" id="MobiDB-lite"/>
    </source>
</evidence>
<dbReference type="CDD" id="cd00051">
    <property type="entry name" value="EFh"/>
    <property type="match status" value="1"/>
</dbReference>
<feature type="region of interest" description="Disordered" evidence="3">
    <location>
        <begin position="148"/>
        <end position="168"/>
    </location>
</feature>
<evidence type="ECO:0000259" key="4">
    <source>
        <dbReference type="PROSITE" id="PS50222"/>
    </source>
</evidence>
<dbReference type="InterPro" id="IPR051111">
    <property type="entry name" value="Ca-binding_regulatory"/>
</dbReference>
<dbReference type="InterPro" id="IPR011992">
    <property type="entry name" value="EF-hand-dom_pair"/>
</dbReference>
<reference evidence="5" key="1">
    <citation type="submission" date="2021-01" db="EMBL/GenBank/DDBJ databases">
        <authorList>
            <person name="Corre E."/>
            <person name="Pelletier E."/>
            <person name="Niang G."/>
            <person name="Scheremetjew M."/>
            <person name="Finn R."/>
            <person name="Kale V."/>
            <person name="Holt S."/>
            <person name="Cochrane G."/>
            <person name="Meng A."/>
            <person name="Brown T."/>
            <person name="Cohen L."/>
        </authorList>
    </citation>
    <scope>NUCLEOTIDE SEQUENCE</scope>
    <source>
        <strain evidence="5">CCMP 2712</strain>
    </source>
</reference>
<dbReference type="GO" id="GO:0005509">
    <property type="term" value="F:calcium ion binding"/>
    <property type="evidence" value="ECO:0007669"/>
    <property type="project" value="InterPro"/>
</dbReference>
<feature type="domain" description="EF-hand" evidence="4">
    <location>
        <begin position="16"/>
        <end position="51"/>
    </location>
</feature>
<organism evidence="5">
    <name type="scientific">Guillardia theta</name>
    <name type="common">Cryptophyte</name>
    <name type="synonym">Cryptomonas phi</name>
    <dbReference type="NCBI Taxonomy" id="55529"/>
    <lineage>
        <taxon>Eukaryota</taxon>
        <taxon>Cryptophyceae</taxon>
        <taxon>Pyrenomonadales</taxon>
        <taxon>Geminigeraceae</taxon>
        <taxon>Guillardia</taxon>
    </lineage>
</organism>
<protein>
    <recommendedName>
        <fullName evidence="4">EF-hand domain-containing protein</fullName>
    </recommendedName>
</protein>
<dbReference type="Gene3D" id="1.10.238.10">
    <property type="entry name" value="EF-hand"/>
    <property type="match status" value="2"/>
</dbReference>
<gene>
    <name evidence="5" type="ORF">GTHE00462_LOCUS36685</name>
</gene>
<dbReference type="InterPro" id="IPR002048">
    <property type="entry name" value="EF_hand_dom"/>
</dbReference>
<sequence length="183" mass="20610">MPRRRNASDKVRLTPEQQHEAREVFELFDADGSGMIDENELAMAFKSLGFEMRPSELKKLMQLYDADGSGELDFEEFCQLIGPQLNEKERPDEVDRGYDLLAGRAARAGVKGAVNTGQISFEDLKQIAKEFHEFTGEEIKEADLREMIKEADQGDGETEEDGSGDGEVSLEEFRIIFRKAGLL</sequence>
<evidence type="ECO:0000256" key="1">
    <source>
        <dbReference type="ARBA" id="ARBA00022737"/>
    </source>
</evidence>